<dbReference type="VEuPathDB" id="FungiDB:Z517_00341"/>
<dbReference type="EMBL" id="KN846969">
    <property type="protein sequence ID" value="KIW84953.1"/>
    <property type="molecule type" value="Genomic_DNA"/>
</dbReference>
<sequence>MEKGYSFLFVRPPGDVIAPNGFPADPRPQPPMGPKVFRDAMDIRIRVFCDEQNCGLDVELDEDDPRSWHWVCYHATREGQLEPIAVVRIVPPPHGPHPNGFSDPNEEPYVKLGRVATLPEHRGKGISRLLTEKALQWSFENRHEVSPEWRGLVLCHGQTSVEKMYQKLGFVTDERLGRWQEEGIEHLGMWRQLRDS</sequence>
<feature type="domain" description="N-acetyltransferase" evidence="1">
    <location>
        <begin position="27"/>
        <end position="194"/>
    </location>
</feature>
<dbReference type="OrthoDB" id="329272at2759"/>
<dbReference type="InterPro" id="IPR000182">
    <property type="entry name" value="GNAT_dom"/>
</dbReference>
<name>A0A0D2GVH9_9EURO</name>
<dbReference type="SUPFAM" id="SSF55729">
    <property type="entry name" value="Acyl-CoA N-acyltransferases (Nat)"/>
    <property type="match status" value="1"/>
</dbReference>
<gene>
    <name evidence="2" type="ORF">Z517_00341</name>
</gene>
<evidence type="ECO:0000259" key="1">
    <source>
        <dbReference type="PROSITE" id="PS51186"/>
    </source>
</evidence>
<dbReference type="Pfam" id="PF00583">
    <property type="entry name" value="Acetyltransf_1"/>
    <property type="match status" value="1"/>
</dbReference>
<dbReference type="RefSeq" id="XP_013288761.1">
    <property type="nucleotide sequence ID" value="XM_013433307.1"/>
</dbReference>
<organism evidence="2 3">
    <name type="scientific">Fonsecaea pedrosoi CBS 271.37</name>
    <dbReference type="NCBI Taxonomy" id="1442368"/>
    <lineage>
        <taxon>Eukaryota</taxon>
        <taxon>Fungi</taxon>
        <taxon>Dikarya</taxon>
        <taxon>Ascomycota</taxon>
        <taxon>Pezizomycotina</taxon>
        <taxon>Eurotiomycetes</taxon>
        <taxon>Chaetothyriomycetidae</taxon>
        <taxon>Chaetothyriales</taxon>
        <taxon>Herpotrichiellaceae</taxon>
        <taxon>Fonsecaea</taxon>
    </lineage>
</organism>
<evidence type="ECO:0000313" key="2">
    <source>
        <dbReference type="EMBL" id="KIW84953.1"/>
    </source>
</evidence>
<dbReference type="GO" id="GO:0006048">
    <property type="term" value="P:UDP-N-acetylglucosamine biosynthetic process"/>
    <property type="evidence" value="ECO:0007669"/>
    <property type="project" value="UniProtKB-UniPathway"/>
</dbReference>
<evidence type="ECO:0000313" key="3">
    <source>
        <dbReference type="Proteomes" id="UP000053029"/>
    </source>
</evidence>
<dbReference type="InterPro" id="IPR016181">
    <property type="entry name" value="Acyl_CoA_acyltransferase"/>
</dbReference>
<dbReference type="CDD" id="cd04301">
    <property type="entry name" value="NAT_SF"/>
    <property type="match status" value="1"/>
</dbReference>
<dbReference type="GeneID" id="25299831"/>
<dbReference type="PROSITE" id="PS51186">
    <property type="entry name" value="GNAT"/>
    <property type="match status" value="1"/>
</dbReference>
<dbReference type="GO" id="GO:0016747">
    <property type="term" value="F:acyltransferase activity, transferring groups other than amino-acyl groups"/>
    <property type="evidence" value="ECO:0007669"/>
    <property type="project" value="InterPro"/>
</dbReference>
<dbReference type="Gene3D" id="3.40.630.30">
    <property type="match status" value="1"/>
</dbReference>
<protein>
    <recommendedName>
        <fullName evidence="1">N-acetyltransferase domain-containing protein</fullName>
    </recommendedName>
</protein>
<dbReference type="STRING" id="1442368.A0A0D2GVH9"/>
<dbReference type="UniPathway" id="UPA00113">
    <property type="reaction ID" value="UER00529"/>
</dbReference>
<proteinExistence type="predicted"/>
<reference evidence="2 3" key="1">
    <citation type="submission" date="2015-01" db="EMBL/GenBank/DDBJ databases">
        <title>The Genome Sequence of Fonsecaea pedrosoi CBS 271.37.</title>
        <authorList>
            <consortium name="The Broad Institute Genomics Platform"/>
            <person name="Cuomo C."/>
            <person name="de Hoog S."/>
            <person name="Gorbushina A."/>
            <person name="Stielow B."/>
            <person name="Teixiera M."/>
            <person name="Abouelleil A."/>
            <person name="Chapman S.B."/>
            <person name="Priest M."/>
            <person name="Young S.K."/>
            <person name="Wortman J."/>
            <person name="Nusbaum C."/>
            <person name="Birren B."/>
        </authorList>
    </citation>
    <scope>NUCLEOTIDE SEQUENCE [LARGE SCALE GENOMIC DNA]</scope>
    <source>
        <strain evidence="2 3">CBS 271.37</strain>
    </source>
</reference>
<accession>A0A0D2GVH9</accession>
<dbReference type="AlphaFoldDB" id="A0A0D2GVH9"/>
<keyword evidence="3" id="KW-1185">Reference proteome</keyword>
<dbReference type="HOGENOM" id="CLU_056607_0_0_1"/>
<dbReference type="Proteomes" id="UP000053029">
    <property type="component" value="Unassembled WGS sequence"/>
</dbReference>